<dbReference type="AlphaFoldDB" id="A0AAD7NV97"/>
<accession>A0AAD7NV97</accession>
<protein>
    <submittedName>
        <fullName evidence="1">Uncharacterized protein</fullName>
    </submittedName>
</protein>
<evidence type="ECO:0000313" key="2">
    <source>
        <dbReference type="Proteomes" id="UP001215598"/>
    </source>
</evidence>
<proteinExistence type="predicted"/>
<name>A0AAD7NV97_9AGAR</name>
<evidence type="ECO:0000313" key="1">
    <source>
        <dbReference type="EMBL" id="KAJ7776414.1"/>
    </source>
</evidence>
<keyword evidence="2" id="KW-1185">Reference proteome</keyword>
<sequence length="333" mass="36678">MTPPRGAAFLQYAPPVSSLEGRYQPPLLVQQYGNRATVYPYSTGTTRDDEDDRDMDLNGHGRYHVKTMGGGMDTVSTNGGLLQRVSTNIVRPHPIPLMRAAPAGKCGERGIRSTLARHCAMRVRDKGCTHGLLVPGHLRSLYGVGITSAAVVRLLQILWARGTVRYARRAGVRVRVRAFIRVPLPLFLLLYPFPIPSRADARTHSCLCPTDNVLRSFGEHDSDATLHGQQRASKPPESSPDSIRLNLPSFIVRSLSICCISGTVQRSGDFTWRRLMYVALAVRAAQCQSNEEGRCDPGCDPGYVINAAKGKWPNGARSQIIGKRYERSQSRAD</sequence>
<dbReference type="EMBL" id="JARKIB010000009">
    <property type="protein sequence ID" value="KAJ7776414.1"/>
    <property type="molecule type" value="Genomic_DNA"/>
</dbReference>
<gene>
    <name evidence="1" type="ORF">B0H16DRAFT_1879720</name>
</gene>
<reference evidence="1" key="1">
    <citation type="submission" date="2023-03" db="EMBL/GenBank/DDBJ databases">
        <title>Massive genome expansion in bonnet fungi (Mycena s.s.) driven by repeated elements and novel gene families across ecological guilds.</title>
        <authorList>
            <consortium name="Lawrence Berkeley National Laboratory"/>
            <person name="Harder C.B."/>
            <person name="Miyauchi S."/>
            <person name="Viragh M."/>
            <person name="Kuo A."/>
            <person name="Thoen E."/>
            <person name="Andreopoulos B."/>
            <person name="Lu D."/>
            <person name="Skrede I."/>
            <person name="Drula E."/>
            <person name="Henrissat B."/>
            <person name="Morin E."/>
            <person name="Kohler A."/>
            <person name="Barry K."/>
            <person name="LaButti K."/>
            <person name="Morin E."/>
            <person name="Salamov A."/>
            <person name="Lipzen A."/>
            <person name="Mereny Z."/>
            <person name="Hegedus B."/>
            <person name="Baldrian P."/>
            <person name="Stursova M."/>
            <person name="Weitz H."/>
            <person name="Taylor A."/>
            <person name="Grigoriev I.V."/>
            <person name="Nagy L.G."/>
            <person name="Martin F."/>
            <person name="Kauserud H."/>
        </authorList>
    </citation>
    <scope>NUCLEOTIDE SEQUENCE</scope>
    <source>
        <strain evidence="1">CBHHK182m</strain>
    </source>
</reference>
<dbReference type="Proteomes" id="UP001215598">
    <property type="component" value="Unassembled WGS sequence"/>
</dbReference>
<organism evidence="1 2">
    <name type="scientific">Mycena metata</name>
    <dbReference type="NCBI Taxonomy" id="1033252"/>
    <lineage>
        <taxon>Eukaryota</taxon>
        <taxon>Fungi</taxon>
        <taxon>Dikarya</taxon>
        <taxon>Basidiomycota</taxon>
        <taxon>Agaricomycotina</taxon>
        <taxon>Agaricomycetes</taxon>
        <taxon>Agaricomycetidae</taxon>
        <taxon>Agaricales</taxon>
        <taxon>Marasmiineae</taxon>
        <taxon>Mycenaceae</taxon>
        <taxon>Mycena</taxon>
    </lineage>
</organism>
<comment type="caution">
    <text evidence="1">The sequence shown here is derived from an EMBL/GenBank/DDBJ whole genome shotgun (WGS) entry which is preliminary data.</text>
</comment>